<evidence type="ECO:0000313" key="2">
    <source>
        <dbReference type="EMBL" id="CEK55366.1"/>
    </source>
</evidence>
<proteinExistence type="predicted"/>
<sequence length="98" mass="11753">NLSRKELNLPQWKSSPKHEQNYKESEVYRKQQKGKDVNQRNKNQQENEKGTKHFYENSETVKGRLNYRQNEVAGSEFIRNETSQHQQKPVRSYSKSQI</sequence>
<protein>
    <submittedName>
        <fullName evidence="2">Uncharacterized protein</fullName>
    </submittedName>
</protein>
<feature type="non-terminal residue" evidence="2">
    <location>
        <position position="1"/>
    </location>
</feature>
<name>A0A0B6YHU7_9EUPU</name>
<reference evidence="2" key="1">
    <citation type="submission" date="2014-12" db="EMBL/GenBank/DDBJ databases">
        <title>Insight into the proteome of Arion vulgaris.</title>
        <authorList>
            <person name="Aradska J."/>
            <person name="Bulat T."/>
            <person name="Smidak R."/>
            <person name="Sarate P."/>
            <person name="Gangsoo J."/>
            <person name="Sialana F."/>
            <person name="Bilban M."/>
            <person name="Lubec G."/>
        </authorList>
    </citation>
    <scope>NUCLEOTIDE SEQUENCE</scope>
    <source>
        <tissue evidence="2">Skin</tissue>
    </source>
</reference>
<feature type="compositionally biased region" description="Basic and acidic residues" evidence="1">
    <location>
        <begin position="16"/>
        <end position="62"/>
    </location>
</feature>
<dbReference type="EMBL" id="HACG01008501">
    <property type="protein sequence ID" value="CEK55366.1"/>
    <property type="molecule type" value="Transcribed_RNA"/>
</dbReference>
<feature type="region of interest" description="Disordered" evidence="1">
    <location>
        <begin position="1"/>
        <end position="98"/>
    </location>
</feature>
<dbReference type="AlphaFoldDB" id="A0A0B6YHU7"/>
<organism evidence="2">
    <name type="scientific">Arion vulgaris</name>
    <dbReference type="NCBI Taxonomy" id="1028688"/>
    <lineage>
        <taxon>Eukaryota</taxon>
        <taxon>Metazoa</taxon>
        <taxon>Spiralia</taxon>
        <taxon>Lophotrochozoa</taxon>
        <taxon>Mollusca</taxon>
        <taxon>Gastropoda</taxon>
        <taxon>Heterobranchia</taxon>
        <taxon>Euthyneura</taxon>
        <taxon>Panpulmonata</taxon>
        <taxon>Eupulmonata</taxon>
        <taxon>Stylommatophora</taxon>
        <taxon>Helicina</taxon>
        <taxon>Arionoidea</taxon>
        <taxon>Arionidae</taxon>
        <taxon>Arion</taxon>
    </lineage>
</organism>
<evidence type="ECO:0000256" key="1">
    <source>
        <dbReference type="SAM" id="MobiDB-lite"/>
    </source>
</evidence>
<accession>A0A0B6YHU7</accession>
<gene>
    <name evidence="2" type="primary">ORF25028</name>
</gene>
<feature type="compositionally biased region" description="Polar residues" evidence="1">
    <location>
        <begin position="80"/>
        <end position="98"/>
    </location>
</feature>